<organism evidence="1 2">
    <name type="scientific">Thelephora ganbajun</name>
    <name type="common">Ganba fungus</name>
    <dbReference type="NCBI Taxonomy" id="370292"/>
    <lineage>
        <taxon>Eukaryota</taxon>
        <taxon>Fungi</taxon>
        <taxon>Dikarya</taxon>
        <taxon>Basidiomycota</taxon>
        <taxon>Agaricomycotina</taxon>
        <taxon>Agaricomycetes</taxon>
        <taxon>Thelephorales</taxon>
        <taxon>Thelephoraceae</taxon>
        <taxon>Thelephora</taxon>
    </lineage>
</organism>
<dbReference type="Proteomes" id="UP000886501">
    <property type="component" value="Unassembled WGS sequence"/>
</dbReference>
<accession>A0ACB6YY20</accession>
<reference evidence="1" key="2">
    <citation type="journal article" date="2020" name="Nat. Commun.">
        <title>Large-scale genome sequencing of mycorrhizal fungi provides insights into the early evolution of symbiotic traits.</title>
        <authorList>
            <person name="Miyauchi S."/>
            <person name="Kiss E."/>
            <person name="Kuo A."/>
            <person name="Drula E."/>
            <person name="Kohler A."/>
            <person name="Sanchez-Garcia M."/>
            <person name="Morin E."/>
            <person name="Andreopoulos B."/>
            <person name="Barry K.W."/>
            <person name="Bonito G."/>
            <person name="Buee M."/>
            <person name="Carver A."/>
            <person name="Chen C."/>
            <person name="Cichocki N."/>
            <person name="Clum A."/>
            <person name="Culley D."/>
            <person name="Crous P.W."/>
            <person name="Fauchery L."/>
            <person name="Girlanda M."/>
            <person name="Hayes R.D."/>
            <person name="Keri Z."/>
            <person name="LaButti K."/>
            <person name="Lipzen A."/>
            <person name="Lombard V."/>
            <person name="Magnuson J."/>
            <person name="Maillard F."/>
            <person name="Murat C."/>
            <person name="Nolan M."/>
            <person name="Ohm R.A."/>
            <person name="Pangilinan J."/>
            <person name="Pereira M.F."/>
            <person name="Perotto S."/>
            <person name="Peter M."/>
            <person name="Pfister S."/>
            <person name="Riley R."/>
            <person name="Sitrit Y."/>
            <person name="Stielow J.B."/>
            <person name="Szollosi G."/>
            <person name="Zifcakova L."/>
            <person name="Stursova M."/>
            <person name="Spatafora J.W."/>
            <person name="Tedersoo L."/>
            <person name="Vaario L.M."/>
            <person name="Yamada A."/>
            <person name="Yan M."/>
            <person name="Wang P."/>
            <person name="Xu J."/>
            <person name="Bruns T."/>
            <person name="Baldrian P."/>
            <person name="Vilgalys R."/>
            <person name="Dunand C."/>
            <person name="Henrissat B."/>
            <person name="Grigoriev I.V."/>
            <person name="Hibbett D."/>
            <person name="Nagy L.G."/>
            <person name="Martin F.M."/>
        </authorList>
    </citation>
    <scope>NUCLEOTIDE SEQUENCE</scope>
    <source>
        <strain evidence="1">P2</strain>
    </source>
</reference>
<proteinExistence type="predicted"/>
<protein>
    <submittedName>
        <fullName evidence="1">Uncharacterized protein</fullName>
    </submittedName>
</protein>
<name>A0ACB6YY20_THEGA</name>
<gene>
    <name evidence="1" type="ORF">BDM02DRAFT_2327375</name>
</gene>
<evidence type="ECO:0000313" key="2">
    <source>
        <dbReference type="Proteomes" id="UP000886501"/>
    </source>
</evidence>
<reference evidence="1" key="1">
    <citation type="submission" date="2019-10" db="EMBL/GenBank/DDBJ databases">
        <authorList>
            <consortium name="DOE Joint Genome Institute"/>
            <person name="Kuo A."/>
            <person name="Miyauchi S."/>
            <person name="Kiss E."/>
            <person name="Drula E."/>
            <person name="Kohler A."/>
            <person name="Sanchez-Garcia M."/>
            <person name="Andreopoulos B."/>
            <person name="Barry K.W."/>
            <person name="Bonito G."/>
            <person name="Buee M."/>
            <person name="Carver A."/>
            <person name="Chen C."/>
            <person name="Cichocki N."/>
            <person name="Clum A."/>
            <person name="Culley D."/>
            <person name="Crous P.W."/>
            <person name="Fauchery L."/>
            <person name="Girlanda M."/>
            <person name="Hayes R."/>
            <person name="Keri Z."/>
            <person name="Labutti K."/>
            <person name="Lipzen A."/>
            <person name="Lombard V."/>
            <person name="Magnuson J."/>
            <person name="Maillard F."/>
            <person name="Morin E."/>
            <person name="Murat C."/>
            <person name="Nolan M."/>
            <person name="Ohm R."/>
            <person name="Pangilinan J."/>
            <person name="Pereira M."/>
            <person name="Perotto S."/>
            <person name="Peter M."/>
            <person name="Riley R."/>
            <person name="Sitrit Y."/>
            <person name="Stielow B."/>
            <person name="Szollosi G."/>
            <person name="Zifcakova L."/>
            <person name="Stursova M."/>
            <person name="Spatafora J.W."/>
            <person name="Tedersoo L."/>
            <person name="Vaario L.-M."/>
            <person name="Yamada A."/>
            <person name="Yan M."/>
            <person name="Wang P."/>
            <person name="Xu J."/>
            <person name="Bruns T."/>
            <person name="Baldrian P."/>
            <person name="Vilgalys R."/>
            <person name="Henrissat B."/>
            <person name="Grigoriev I.V."/>
            <person name="Hibbett D."/>
            <person name="Nagy L.G."/>
            <person name="Martin F.M."/>
        </authorList>
    </citation>
    <scope>NUCLEOTIDE SEQUENCE</scope>
    <source>
        <strain evidence="1">P2</strain>
    </source>
</reference>
<evidence type="ECO:0000313" key="1">
    <source>
        <dbReference type="EMBL" id="KAF9642339.1"/>
    </source>
</evidence>
<comment type="caution">
    <text evidence="1">The sequence shown here is derived from an EMBL/GenBank/DDBJ whole genome shotgun (WGS) entry which is preliminary data.</text>
</comment>
<sequence length="127" mass="14701">MSPVSFSVLFVRIRSCQQCNLTPVANLASLYLLSSRRCCSIPHVVRISSWLQNDRPLFRKGPAIGRRSKFCDKRFSQLAIPSSVRLTPGSNIFVYMSWYKQKILSYFSKKRSIILQPPVKMDNWVTR</sequence>
<keyword evidence="2" id="KW-1185">Reference proteome</keyword>
<dbReference type="EMBL" id="MU118523">
    <property type="protein sequence ID" value="KAF9642339.1"/>
    <property type="molecule type" value="Genomic_DNA"/>
</dbReference>